<name>A0A4Q6XIT7_9SPHI</name>
<keyword evidence="1" id="KW-1133">Transmembrane helix</keyword>
<comment type="caution">
    <text evidence="2">The sequence shown here is derived from an EMBL/GenBank/DDBJ whole genome shotgun (WGS) entry which is preliminary data.</text>
</comment>
<feature type="transmembrane region" description="Helical" evidence="1">
    <location>
        <begin position="42"/>
        <end position="63"/>
    </location>
</feature>
<keyword evidence="3" id="KW-1185">Reference proteome</keyword>
<accession>A0A4Q6XIT7</accession>
<proteinExistence type="predicted"/>
<reference evidence="2 3" key="1">
    <citation type="submission" date="2019-02" db="EMBL/GenBank/DDBJ databases">
        <authorList>
            <person name="Li Y."/>
        </authorList>
    </citation>
    <scope>NUCLEOTIDE SEQUENCE [LARGE SCALE GENOMIC DNA]</scope>
    <source>
        <strain evidence="2 3">30C10-4-7</strain>
    </source>
</reference>
<feature type="transmembrane region" description="Helical" evidence="1">
    <location>
        <begin position="117"/>
        <end position="138"/>
    </location>
</feature>
<organism evidence="2 3">
    <name type="scientific">Sphingobacterium corticibacterium</name>
    <dbReference type="NCBI Taxonomy" id="2484746"/>
    <lineage>
        <taxon>Bacteria</taxon>
        <taxon>Pseudomonadati</taxon>
        <taxon>Bacteroidota</taxon>
        <taxon>Sphingobacteriia</taxon>
        <taxon>Sphingobacteriales</taxon>
        <taxon>Sphingobacteriaceae</taxon>
        <taxon>Sphingobacterium</taxon>
    </lineage>
</organism>
<protein>
    <submittedName>
        <fullName evidence="2">Uncharacterized protein</fullName>
    </submittedName>
</protein>
<keyword evidence="1" id="KW-0472">Membrane</keyword>
<keyword evidence="1" id="KW-0812">Transmembrane</keyword>
<evidence type="ECO:0000256" key="1">
    <source>
        <dbReference type="SAM" id="Phobius"/>
    </source>
</evidence>
<feature type="transmembrane region" description="Helical" evidence="1">
    <location>
        <begin position="12"/>
        <end position="30"/>
    </location>
</feature>
<dbReference type="Proteomes" id="UP000292855">
    <property type="component" value="Unassembled WGS sequence"/>
</dbReference>
<dbReference type="AlphaFoldDB" id="A0A4Q6XIT7"/>
<evidence type="ECO:0000313" key="3">
    <source>
        <dbReference type="Proteomes" id="UP000292855"/>
    </source>
</evidence>
<evidence type="ECO:0000313" key="2">
    <source>
        <dbReference type="EMBL" id="RZF59791.1"/>
    </source>
</evidence>
<dbReference type="EMBL" id="SGIT01000002">
    <property type="protein sequence ID" value="RZF59791.1"/>
    <property type="molecule type" value="Genomic_DNA"/>
</dbReference>
<gene>
    <name evidence="2" type="ORF">EWE74_11610</name>
</gene>
<feature type="transmembrane region" description="Helical" evidence="1">
    <location>
        <begin position="75"/>
        <end position="97"/>
    </location>
</feature>
<dbReference type="OrthoDB" id="711207at2"/>
<dbReference type="RefSeq" id="WP_130141710.1">
    <property type="nucleotide sequence ID" value="NZ_SGIT01000002.1"/>
</dbReference>
<sequence>MKPVIYLSQYRRLLLHMALIFVYLIVFLIRNWEVGEMSVARLFTLILLAGVGMGIAYLVRYATLLAVRLHRVGSALLFFFGGMVIIGVLGYVLFHVVSNFMADEVVNTPEEHPWKDYGLFYLGWYVNYAKYGIIFFFAEELLFQRWDKLFASWGENHIPEGATALVSVDGGAMSAFDGQTVTVPAKVIRLVHQINTLLGFRPEEPSKGVFFPEETPAESPPPLSEPPEPEHVTINWILDFLNVGRSTFYRCIRNQILFEVCRIGNRPYYLKKEVTALMIRHDKGCWTFSKYLKEQQKRKT</sequence>